<evidence type="ECO:0000313" key="1">
    <source>
        <dbReference type="EMBL" id="CAD7448354.1"/>
    </source>
</evidence>
<organism evidence="1">
    <name type="scientific">Timema bartmani</name>
    <dbReference type="NCBI Taxonomy" id="61472"/>
    <lineage>
        <taxon>Eukaryota</taxon>
        <taxon>Metazoa</taxon>
        <taxon>Ecdysozoa</taxon>
        <taxon>Arthropoda</taxon>
        <taxon>Hexapoda</taxon>
        <taxon>Insecta</taxon>
        <taxon>Pterygota</taxon>
        <taxon>Neoptera</taxon>
        <taxon>Polyneoptera</taxon>
        <taxon>Phasmatodea</taxon>
        <taxon>Timematodea</taxon>
        <taxon>Timematoidea</taxon>
        <taxon>Timematidae</taxon>
        <taxon>Timema</taxon>
    </lineage>
</organism>
<sequence>MVIQWSELLVTGPRLEPLICEAVCLEQSQLILVCISKNINIDITSHKPTAPLEIRHSGNSVEKVVEAAQVARDEVAVSRKEETDHGRLSQQSPFQRLCCRQTLLRVLTPKGTPAVDARKRHCETSWL</sequence>
<proteinExistence type="predicted"/>
<accession>A0A7R9F962</accession>
<gene>
    <name evidence="1" type="ORF">TBIB3V08_LOCUS10641</name>
</gene>
<protein>
    <submittedName>
        <fullName evidence="1">Uncharacterized protein</fullName>
    </submittedName>
</protein>
<dbReference type="AlphaFoldDB" id="A0A7R9F962"/>
<dbReference type="EMBL" id="OD569887">
    <property type="protein sequence ID" value="CAD7448354.1"/>
    <property type="molecule type" value="Genomic_DNA"/>
</dbReference>
<name>A0A7R9F962_9NEOP</name>
<reference evidence="1" key="1">
    <citation type="submission" date="2020-11" db="EMBL/GenBank/DDBJ databases">
        <authorList>
            <person name="Tran Van P."/>
        </authorList>
    </citation>
    <scope>NUCLEOTIDE SEQUENCE</scope>
</reference>